<sequence length="128" mass="14884">MGIYCNKCNKHIFYYALKPTSNTNVMFKRCNKCQTTYFCNKCETNLDKHYTNCKGDKEPKITFILPDNKQNVPRIDFILLPEELGGNVENVSKSFKMKYNDITSNCYEIKNGGMCVVMNKTGNYFLQK</sequence>
<gene>
    <name evidence="1" type="ORF">Catovirus_1_87</name>
</gene>
<proteinExistence type="predicted"/>
<dbReference type="EMBL" id="KY684083">
    <property type="protein sequence ID" value="ARF08037.1"/>
    <property type="molecule type" value="Genomic_DNA"/>
</dbReference>
<protein>
    <submittedName>
        <fullName evidence="1">Uncharacterized protein</fullName>
    </submittedName>
</protein>
<evidence type="ECO:0000313" key="1">
    <source>
        <dbReference type="EMBL" id="ARF08037.1"/>
    </source>
</evidence>
<accession>A0A1V0S8K1</accession>
<name>A0A1V0S8K1_9VIRU</name>
<organism evidence="1">
    <name type="scientific">Catovirus CTV1</name>
    <dbReference type="NCBI Taxonomy" id="1977631"/>
    <lineage>
        <taxon>Viruses</taxon>
        <taxon>Varidnaviria</taxon>
        <taxon>Bamfordvirae</taxon>
        <taxon>Nucleocytoviricota</taxon>
        <taxon>Megaviricetes</taxon>
        <taxon>Imitervirales</taxon>
        <taxon>Mimiviridae</taxon>
        <taxon>Klosneuvirinae</taxon>
        <taxon>Catovirus</taxon>
    </lineage>
</organism>
<reference evidence="1" key="1">
    <citation type="journal article" date="2017" name="Science">
        <title>Giant viruses with an expanded complement of translation system components.</title>
        <authorList>
            <person name="Schulz F."/>
            <person name="Yutin N."/>
            <person name="Ivanova N.N."/>
            <person name="Ortega D.R."/>
            <person name="Lee T.K."/>
            <person name="Vierheilig J."/>
            <person name="Daims H."/>
            <person name="Horn M."/>
            <person name="Wagner M."/>
            <person name="Jensen G.J."/>
            <person name="Kyrpides N.C."/>
            <person name="Koonin E.V."/>
            <person name="Woyke T."/>
        </authorList>
    </citation>
    <scope>NUCLEOTIDE SEQUENCE</scope>
    <source>
        <strain evidence="1">CTV1</strain>
    </source>
</reference>